<sequence length="247" mass="27722">MRKFLFIGVILIQALPILASNALFEQANKAYQEEDFLKAVELYDSIAAQGEVSAALYYNLGNAHYENGALAKAILNYERALRLDPKDEEIQHNLALAKSKRIDRFEEMPQNLFKAFRLSVLQLFQPDNWARLALGFLALALAGLALYLFSSYGRIGFVSLLGGSLLSLFSLIMAYSHQHYREEHPGLIIMSDSAYVKSGPGSEAEDLFILHAGTKGEQLDHFEGWTKLRLIDGKIGWLPDEDIEQIP</sequence>
<evidence type="ECO:0000256" key="2">
    <source>
        <dbReference type="SAM" id="Phobius"/>
    </source>
</evidence>
<evidence type="ECO:0000313" key="5">
    <source>
        <dbReference type="Proteomes" id="UP000516305"/>
    </source>
</evidence>
<keyword evidence="3" id="KW-0732">Signal</keyword>
<keyword evidence="2" id="KW-0472">Membrane</keyword>
<dbReference type="Gene3D" id="2.30.30.40">
    <property type="entry name" value="SH3 Domains"/>
    <property type="match status" value="1"/>
</dbReference>
<dbReference type="RefSeq" id="WP_210757167.1">
    <property type="nucleotide sequence ID" value="NZ_CP060139.1"/>
</dbReference>
<dbReference type="SMART" id="SM00028">
    <property type="entry name" value="TPR"/>
    <property type="match status" value="2"/>
</dbReference>
<dbReference type="InterPro" id="IPR011990">
    <property type="entry name" value="TPR-like_helical_dom_sf"/>
</dbReference>
<dbReference type="AlphaFoldDB" id="A0A7H0VA53"/>
<keyword evidence="5" id="KW-1185">Reference proteome</keyword>
<feature type="chain" id="PRO_5028817760" evidence="3">
    <location>
        <begin position="20"/>
        <end position="247"/>
    </location>
</feature>
<protein>
    <submittedName>
        <fullName evidence="4">Tetratricopeptide repeat protein</fullName>
    </submittedName>
</protein>
<dbReference type="Pfam" id="PF13414">
    <property type="entry name" value="TPR_11"/>
    <property type="match status" value="1"/>
</dbReference>
<feature type="transmembrane region" description="Helical" evidence="2">
    <location>
        <begin position="129"/>
        <end position="149"/>
    </location>
</feature>
<evidence type="ECO:0000256" key="1">
    <source>
        <dbReference type="PROSITE-ProRule" id="PRU00339"/>
    </source>
</evidence>
<dbReference type="SUPFAM" id="SSF48452">
    <property type="entry name" value="TPR-like"/>
    <property type="match status" value="1"/>
</dbReference>
<dbReference type="PROSITE" id="PS50005">
    <property type="entry name" value="TPR"/>
    <property type="match status" value="1"/>
</dbReference>
<accession>A0A7H0VA53</accession>
<dbReference type="EMBL" id="CP060139">
    <property type="protein sequence ID" value="QNR22601.1"/>
    <property type="molecule type" value="Genomic_DNA"/>
</dbReference>
<dbReference type="KEGG" id="chyd:H4K34_09390"/>
<proteinExistence type="predicted"/>
<organism evidence="4 5">
    <name type="scientific">Croceimicrobium hydrocarbonivorans</name>
    <dbReference type="NCBI Taxonomy" id="2761580"/>
    <lineage>
        <taxon>Bacteria</taxon>
        <taxon>Pseudomonadati</taxon>
        <taxon>Bacteroidota</taxon>
        <taxon>Flavobacteriia</taxon>
        <taxon>Flavobacteriales</taxon>
        <taxon>Owenweeksiaceae</taxon>
        <taxon>Croceimicrobium</taxon>
    </lineage>
</organism>
<dbReference type="Proteomes" id="UP000516305">
    <property type="component" value="Chromosome"/>
</dbReference>
<reference evidence="4 5" key="1">
    <citation type="submission" date="2020-08" db="EMBL/GenBank/DDBJ databases">
        <title>Croceimicrobium hydrocarbonivorans gen. nov., sp. nov., a novel marine bacterium isolated from a bacterial consortium that degrades polyethylene terephthalate.</title>
        <authorList>
            <person name="Liu R."/>
        </authorList>
    </citation>
    <scope>NUCLEOTIDE SEQUENCE [LARGE SCALE GENOMIC DNA]</scope>
    <source>
        <strain evidence="4 5">A20-9</strain>
    </source>
</reference>
<evidence type="ECO:0000256" key="3">
    <source>
        <dbReference type="SAM" id="SignalP"/>
    </source>
</evidence>
<gene>
    <name evidence="4" type="ORF">H4K34_09390</name>
</gene>
<keyword evidence="2" id="KW-1133">Transmembrane helix</keyword>
<dbReference type="Gene3D" id="1.25.40.10">
    <property type="entry name" value="Tetratricopeptide repeat domain"/>
    <property type="match status" value="1"/>
</dbReference>
<feature type="repeat" description="TPR" evidence="1">
    <location>
        <begin position="54"/>
        <end position="87"/>
    </location>
</feature>
<dbReference type="PROSITE" id="PS50293">
    <property type="entry name" value="TPR_REGION"/>
    <property type="match status" value="1"/>
</dbReference>
<evidence type="ECO:0000313" key="4">
    <source>
        <dbReference type="EMBL" id="QNR22601.1"/>
    </source>
</evidence>
<name>A0A7H0VA53_9FLAO</name>
<feature type="signal peptide" evidence="3">
    <location>
        <begin position="1"/>
        <end position="19"/>
    </location>
</feature>
<keyword evidence="2" id="KW-0812">Transmembrane</keyword>
<feature type="transmembrane region" description="Helical" evidence="2">
    <location>
        <begin position="156"/>
        <end position="175"/>
    </location>
</feature>
<keyword evidence="1" id="KW-0802">TPR repeat</keyword>
<dbReference type="InterPro" id="IPR019734">
    <property type="entry name" value="TPR_rpt"/>
</dbReference>